<dbReference type="PROSITE" id="PS50071">
    <property type="entry name" value="HOMEOBOX_2"/>
    <property type="match status" value="1"/>
</dbReference>
<evidence type="ECO:0000256" key="1">
    <source>
        <dbReference type="ARBA" id="ARBA00004123"/>
    </source>
</evidence>
<evidence type="ECO:0000256" key="2">
    <source>
        <dbReference type="PROSITE-ProRule" id="PRU00108"/>
    </source>
</evidence>
<evidence type="ECO:0000313" key="5">
    <source>
        <dbReference type="EMBL" id="KAJ4797956.1"/>
    </source>
</evidence>
<dbReference type="GO" id="GO:0005634">
    <property type="term" value="C:nucleus"/>
    <property type="evidence" value="ECO:0007669"/>
    <property type="project" value="UniProtKB-SubCell"/>
</dbReference>
<comment type="subcellular location">
    <subcellularLocation>
        <location evidence="1 2">Nucleus</location>
    </subcellularLocation>
</comment>
<dbReference type="GO" id="GO:0009908">
    <property type="term" value="P:flower development"/>
    <property type="evidence" value="ECO:0007669"/>
    <property type="project" value="InterPro"/>
</dbReference>
<protein>
    <submittedName>
        <fullName evidence="5">Sequence-specific DNA binding transcription factor ATNDX</fullName>
    </submittedName>
</protein>
<dbReference type="Proteomes" id="UP001140206">
    <property type="component" value="Chromosome 2"/>
</dbReference>
<dbReference type="GO" id="GO:0003697">
    <property type="term" value="F:single-stranded DNA binding"/>
    <property type="evidence" value="ECO:0007669"/>
    <property type="project" value="InterPro"/>
</dbReference>
<dbReference type="Pfam" id="PF25246">
    <property type="entry name" value="Nodulin_N"/>
    <property type="match status" value="1"/>
</dbReference>
<dbReference type="InterPro" id="IPR039325">
    <property type="entry name" value="NDX"/>
</dbReference>
<keyword evidence="6" id="KW-1185">Reference proteome</keyword>
<keyword evidence="2" id="KW-0539">Nucleus</keyword>
<evidence type="ECO:0000313" key="6">
    <source>
        <dbReference type="Proteomes" id="UP001140206"/>
    </source>
</evidence>
<dbReference type="EMBL" id="JAMFTS010000002">
    <property type="protein sequence ID" value="KAJ4797956.1"/>
    <property type="molecule type" value="Genomic_DNA"/>
</dbReference>
<feature type="DNA-binding region" description="Homeobox" evidence="2">
    <location>
        <begin position="627"/>
        <end position="693"/>
    </location>
</feature>
<name>A0AAV8G3J4_9POAL</name>
<accession>A0AAV8G3J4</accession>
<feature type="region of interest" description="Disordered" evidence="3">
    <location>
        <begin position="691"/>
        <end position="730"/>
    </location>
</feature>
<organism evidence="5 6">
    <name type="scientific">Rhynchospora pubera</name>
    <dbReference type="NCBI Taxonomy" id="906938"/>
    <lineage>
        <taxon>Eukaryota</taxon>
        <taxon>Viridiplantae</taxon>
        <taxon>Streptophyta</taxon>
        <taxon>Embryophyta</taxon>
        <taxon>Tracheophyta</taxon>
        <taxon>Spermatophyta</taxon>
        <taxon>Magnoliopsida</taxon>
        <taxon>Liliopsida</taxon>
        <taxon>Poales</taxon>
        <taxon>Cyperaceae</taxon>
        <taxon>Cyperoideae</taxon>
        <taxon>Rhynchosporeae</taxon>
        <taxon>Rhynchospora</taxon>
    </lineage>
</organism>
<dbReference type="SMART" id="SM00389">
    <property type="entry name" value="HOX"/>
    <property type="match status" value="1"/>
</dbReference>
<comment type="caution">
    <text evidence="5">The sequence shown here is derived from an EMBL/GenBank/DDBJ whole genome shotgun (WGS) entry which is preliminary data.</text>
</comment>
<reference evidence="5" key="1">
    <citation type="submission" date="2022-08" db="EMBL/GenBank/DDBJ databases">
        <authorList>
            <person name="Marques A."/>
        </authorList>
    </citation>
    <scope>NUCLEOTIDE SEQUENCE</scope>
    <source>
        <strain evidence="5">RhyPub2mFocal</strain>
        <tissue evidence="5">Leaves</tissue>
    </source>
</reference>
<keyword evidence="2" id="KW-0238">DNA-binding</keyword>
<feature type="region of interest" description="Disordered" evidence="3">
    <location>
        <begin position="596"/>
        <end position="632"/>
    </location>
</feature>
<keyword evidence="2" id="KW-0371">Homeobox</keyword>
<dbReference type="InterPro" id="IPR056560">
    <property type="entry name" value="HTH_NDX"/>
</dbReference>
<dbReference type="Pfam" id="PF24679">
    <property type="entry name" value="Nodulin_C"/>
    <property type="match status" value="1"/>
</dbReference>
<gene>
    <name evidence="5" type="ORF">LUZ62_049202</name>
</gene>
<feature type="compositionally biased region" description="Basic and acidic residues" evidence="3">
    <location>
        <begin position="692"/>
        <end position="701"/>
    </location>
</feature>
<evidence type="ECO:0000256" key="3">
    <source>
        <dbReference type="SAM" id="MobiDB-lite"/>
    </source>
</evidence>
<proteinExistence type="predicted"/>
<dbReference type="AlphaFoldDB" id="A0AAV8G3J4"/>
<dbReference type="InterPro" id="IPR001356">
    <property type="entry name" value="HD"/>
</dbReference>
<dbReference type="PANTHER" id="PTHR35743:SF1">
    <property type="entry name" value="NODULIN HOMEOBOX"/>
    <property type="match status" value="1"/>
</dbReference>
<dbReference type="InterPro" id="IPR057287">
    <property type="entry name" value="Ndx_N"/>
</dbReference>
<dbReference type="PANTHER" id="PTHR35743">
    <property type="entry name" value="NODULIN HOMEOBOX"/>
    <property type="match status" value="1"/>
</dbReference>
<evidence type="ECO:0000259" key="4">
    <source>
        <dbReference type="PROSITE" id="PS50071"/>
    </source>
</evidence>
<feature type="compositionally biased region" description="Polar residues" evidence="3">
    <location>
        <begin position="706"/>
        <end position="726"/>
    </location>
</feature>
<feature type="domain" description="Homeobox" evidence="4">
    <location>
        <begin position="625"/>
        <end position="692"/>
    </location>
</feature>
<dbReference type="Pfam" id="PF24426">
    <property type="entry name" value="HTH_NDX"/>
    <property type="match status" value="1"/>
</dbReference>
<dbReference type="InterPro" id="IPR056559">
    <property type="entry name" value="NDX_C"/>
</dbReference>
<sequence length="830" mass="93008">MDILSAVEEFNGYNSKDLSKLLKDSDNSTLSWKAEDGSSKQIDIEKLATALPLNLIAVLLSPNDGDKDLAYVLRGVRLLNTLSDVATRHARLEQVLLDDVKVLEQVMDLVFFALIVLSHRYQGNSLETSPIVRTTLGACVLHLLSSFLSSHWNELALVLLAHPKVERFVESAFGSLHENTRLFRRKLTQLSGEIALDKSELPNAVKVSHFLSQQCEASLQFLLSLCQQKPFRDRVLKNKELCKNGGILSLAHTILRLRVPECFEDSAEIIASVSRYKAKILALLLQLCEAETISYLDEVAGSPKSMQLGQSVALEFLNVLKTAFRKEESKHANTYKNKNMKLPRGFLLINSLRLVDIFSDDSNFRFSFMTTTVPFMSEILATPHEDFISSWCSVNLPTIEEEANLEHDMFNAAGFATTAMSGDAITEASHACQLSLSSMHAVTYAQLRTSCIVKIIANLHIFVPNICEEHERDLFVREFHKHIIQERPTSSAAEVCKNLSSLAEYVKKLIPSLINQDDVQLLRVFTDTLRGYCNLQGEENTDQVGAGELSKLPKAENMYHTEQSLLNLAAAFNSKRMDVDQKPELEKCDLEMVTITRDNTKEIDPNEDDRMDAPNSNSNSNSQDQRKKRKRNIMNDVQIKLIERALLDEPEMQRNAAALQAWADTLSCKGSEITPSQLKNWLNNRKARLARVAKETRHTSEGENPDSPSEDQLNMPSNSKPVNPSKTEPDRAISMLDHSLEHGHFVSILDRDGKEVGTGKVFQVDGRWQGKSLRDSGLCLVDVTDLKVENSKEVLNPSEVTGRTFEEAATQNGGVMRVAWDVEKIVTLLN</sequence>